<comment type="caution">
    <text evidence="2">The sequence shown here is derived from an EMBL/GenBank/DDBJ whole genome shotgun (WGS) entry which is preliminary data.</text>
</comment>
<dbReference type="CDD" id="cd00165">
    <property type="entry name" value="S4"/>
    <property type="match status" value="1"/>
</dbReference>
<dbReference type="EMBL" id="QEKV01000010">
    <property type="protein sequence ID" value="PVY89178.1"/>
    <property type="molecule type" value="Genomic_DNA"/>
</dbReference>
<protein>
    <submittedName>
        <fullName evidence="2">Ribosome-associated protein</fullName>
    </submittedName>
</protein>
<evidence type="ECO:0000313" key="2">
    <source>
        <dbReference type="EMBL" id="PVY89178.1"/>
    </source>
</evidence>
<gene>
    <name evidence="2" type="ORF">C7381_11016</name>
</gene>
<dbReference type="PROSITE" id="PS50889">
    <property type="entry name" value="S4"/>
    <property type="match status" value="1"/>
</dbReference>
<dbReference type="RefSeq" id="WP_245893801.1">
    <property type="nucleotide sequence ID" value="NZ_CAUPJO010000005.1"/>
</dbReference>
<dbReference type="Gene3D" id="3.10.290.10">
    <property type="entry name" value="RNA-binding S4 domain"/>
    <property type="match status" value="1"/>
</dbReference>
<proteinExistence type="predicted"/>
<dbReference type="AlphaFoldDB" id="A0A2U1DND6"/>
<sequence length="70" mass="7613">MDIKVKENTELKNLLKLANLVSSGGEAKYAILEGEVVLNGEVTNVIRKKLKNGDVVEFNGEILKVVTDGN</sequence>
<accession>A0A2U1DND6</accession>
<organism evidence="2 3">
    <name type="scientific">Ezakiella coagulans</name>
    <dbReference type="NCBI Taxonomy" id="46507"/>
    <lineage>
        <taxon>Bacteria</taxon>
        <taxon>Bacillati</taxon>
        <taxon>Bacillota</taxon>
        <taxon>Tissierellia</taxon>
        <taxon>Ezakiella</taxon>
    </lineage>
</organism>
<keyword evidence="1" id="KW-0694">RNA-binding</keyword>
<evidence type="ECO:0000256" key="1">
    <source>
        <dbReference type="PROSITE-ProRule" id="PRU00182"/>
    </source>
</evidence>
<name>A0A2U1DND6_9FIRM</name>
<dbReference type="Pfam" id="PF13275">
    <property type="entry name" value="S4_2"/>
    <property type="match status" value="1"/>
</dbReference>
<dbReference type="Proteomes" id="UP000245793">
    <property type="component" value="Unassembled WGS sequence"/>
</dbReference>
<keyword evidence="3" id="KW-1185">Reference proteome</keyword>
<dbReference type="GO" id="GO:0003723">
    <property type="term" value="F:RNA binding"/>
    <property type="evidence" value="ECO:0007669"/>
    <property type="project" value="UniProtKB-KW"/>
</dbReference>
<reference evidence="2 3" key="1">
    <citation type="submission" date="2018-04" db="EMBL/GenBank/DDBJ databases">
        <title>Genomic Encyclopedia of Type Strains, Phase IV (KMG-IV): sequencing the most valuable type-strain genomes for metagenomic binning, comparative biology and taxonomic classification.</title>
        <authorList>
            <person name="Goeker M."/>
        </authorList>
    </citation>
    <scope>NUCLEOTIDE SEQUENCE [LARGE SCALE GENOMIC DNA]</scope>
    <source>
        <strain evidence="2 3">DSM 20705</strain>
    </source>
</reference>
<dbReference type="SUPFAM" id="SSF55174">
    <property type="entry name" value="Alpha-L RNA-binding motif"/>
    <property type="match status" value="1"/>
</dbReference>
<evidence type="ECO:0000313" key="3">
    <source>
        <dbReference type="Proteomes" id="UP000245793"/>
    </source>
</evidence>
<dbReference type="InterPro" id="IPR036986">
    <property type="entry name" value="S4_RNA-bd_sf"/>
</dbReference>